<dbReference type="Proteomes" id="UP001225788">
    <property type="component" value="Plasmid unnamed1"/>
</dbReference>
<dbReference type="InterPro" id="IPR017938">
    <property type="entry name" value="Riboflavin_synthase-like_b-brl"/>
</dbReference>
<dbReference type="Pfam" id="PF08021">
    <property type="entry name" value="FAD_binding_9"/>
    <property type="match status" value="1"/>
</dbReference>
<name>A0ABY9K844_9HYPH</name>
<dbReference type="InterPro" id="IPR039374">
    <property type="entry name" value="SIP_fam"/>
</dbReference>
<dbReference type="PROSITE" id="PS51384">
    <property type="entry name" value="FAD_FR"/>
    <property type="match status" value="1"/>
</dbReference>
<dbReference type="SUPFAM" id="SSF63380">
    <property type="entry name" value="Riboflavin synthase domain-like"/>
    <property type="match status" value="1"/>
</dbReference>
<evidence type="ECO:0000259" key="2">
    <source>
        <dbReference type="PROSITE" id="PS51384"/>
    </source>
</evidence>
<dbReference type="Gene3D" id="2.40.30.10">
    <property type="entry name" value="Translation factors"/>
    <property type="match status" value="1"/>
</dbReference>
<accession>A0ABY9K844</accession>
<dbReference type="InterPro" id="IPR013113">
    <property type="entry name" value="SIP_FAD-bd"/>
</dbReference>
<dbReference type="Gene3D" id="3.40.50.80">
    <property type="entry name" value="Nucleotide-binding domain of ferredoxin-NADP reductase (FNR) module"/>
    <property type="match status" value="1"/>
</dbReference>
<feature type="domain" description="FAD-binding FR-type" evidence="2">
    <location>
        <begin position="3"/>
        <end position="129"/>
    </location>
</feature>
<dbReference type="InterPro" id="IPR039261">
    <property type="entry name" value="FNR_nucleotide-bd"/>
</dbReference>
<comment type="similarity">
    <text evidence="1">Belongs to the SIP oxidoreductase family.</text>
</comment>
<dbReference type="Pfam" id="PF04954">
    <property type="entry name" value="SIP"/>
    <property type="match status" value="1"/>
</dbReference>
<dbReference type="PANTHER" id="PTHR30157:SF0">
    <property type="entry name" value="NADPH-DEPENDENT FERRIC-CHELATE REDUCTASE"/>
    <property type="match status" value="1"/>
</dbReference>
<dbReference type="EMBL" id="CP132315">
    <property type="protein sequence ID" value="WLS04753.1"/>
    <property type="molecule type" value="Genomic_DNA"/>
</dbReference>
<protein>
    <submittedName>
        <fullName evidence="3">Siderophore-interacting protein</fullName>
    </submittedName>
</protein>
<dbReference type="CDD" id="cd06193">
    <property type="entry name" value="siderophore_interacting"/>
    <property type="match status" value="1"/>
</dbReference>
<geneLocation type="plasmid" evidence="3 4">
    <name>unnamed1</name>
</geneLocation>
<dbReference type="RefSeq" id="WP_247221717.1">
    <property type="nucleotide sequence ID" value="NZ_CP081988.1"/>
</dbReference>
<keyword evidence="3" id="KW-0614">Plasmid</keyword>
<evidence type="ECO:0000313" key="3">
    <source>
        <dbReference type="EMBL" id="WLS04753.1"/>
    </source>
</evidence>
<sequence>MTAMFYDVKVSHKALLTPGMVRLTFQGEALADFQSTGIGDEYLRLFFPDEASGEVVLPIISEEGRWTYREDKPPVRCATYTVRRYDRAACAVDIDFVLHEGGVAATWARSATPGSRMTINRPRGLYAPPADMQWQVLMADATGLPALARILEQTPPQVQTRVVVEVGEAEHRQNLPAHPLMTATWIEGGNGIGPSLLDKAFETLPLPSTAGYIWLAAEEKPVRTVRKYVRQTLKLPAERCKLVAYWIEDRNLKREPAAMLPDDTRAKLEAPWIGTAREQDKAFLS</sequence>
<evidence type="ECO:0000313" key="4">
    <source>
        <dbReference type="Proteomes" id="UP001225788"/>
    </source>
</evidence>
<proteinExistence type="inferred from homology"/>
<evidence type="ECO:0000256" key="1">
    <source>
        <dbReference type="ARBA" id="ARBA00035644"/>
    </source>
</evidence>
<dbReference type="InterPro" id="IPR017927">
    <property type="entry name" value="FAD-bd_FR_type"/>
</dbReference>
<dbReference type="PANTHER" id="PTHR30157">
    <property type="entry name" value="FERRIC REDUCTASE, NADPH-DEPENDENT"/>
    <property type="match status" value="1"/>
</dbReference>
<organism evidence="3 4">
    <name type="scientific">Shinella oryzae</name>
    <dbReference type="NCBI Taxonomy" id="2871820"/>
    <lineage>
        <taxon>Bacteria</taxon>
        <taxon>Pseudomonadati</taxon>
        <taxon>Pseudomonadota</taxon>
        <taxon>Alphaproteobacteria</taxon>
        <taxon>Hyphomicrobiales</taxon>
        <taxon>Rhizobiaceae</taxon>
        <taxon>Shinella</taxon>
    </lineage>
</organism>
<keyword evidence="4" id="KW-1185">Reference proteome</keyword>
<reference evidence="3 4" key="1">
    <citation type="submission" date="2023-08" db="EMBL/GenBank/DDBJ databases">
        <title>Pathogen: clinical or host-associated sample.</title>
        <authorList>
            <person name="Hergert J."/>
            <person name="Casey R."/>
            <person name="Wagner J."/>
            <person name="Young E.L."/>
            <person name="Oakeson K.F."/>
        </authorList>
    </citation>
    <scope>NUCLEOTIDE SEQUENCE [LARGE SCALE GENOMIC DNA]</scope>
    <source>
        <strain evidence="3 4">UPHL-collab-2</strain>
        <plasmid evidence="3 4">unnamed1</plasmid>
    </source>
</reference>
<gene>
    <name evidence="3" type="ORF">Q9315_21400</name>
</gene>
<dbReference type="InterPro" id="IPR007037">
    <property type="entry name" value="SIP_rossman_dom"/>
</dbReference>